<keyword evidence="7" id="KW-0482">Metalloprotease</keyword>
<evidence type="ECO:0000256" key="4">
    <source>
        <dbReference type="ARBA" id="ARBA00022723"/>
    </source>
</evidence>
<evidence type="ECO:0000259" key="8">
    <source>
        <dbReference type="Pfam" id="PF01431"/>
    </source>
</evidence>
<proteinExistence type="inferred from homology"/>
<dbReference type="InterPro" id="IPR000718">
    <property type="entry name" value="Peptidase_M13"/>
</dbReference>
<organism evidence="10 11">
    <name type="scientific">phage Lak_Megaphage_Sonny</name>
    <dbReference type="NCBI Taxonomy" id="3109229"/>
    <lineage>
        <taxon>Viruses</taxon>
        <taxon>Duplodnaviria</taxon>
        <taxon>Heunggongvirae</taxon>
        <taxon>Uroviricota</taxon>
        <taxon>Caudoviricetes</taxon>
        <taxon>Caudoviricetes code 15 clade</taxon>
    </lineage>
</organism>
<dbReference type="PANTHER" id="PTHR11733:SF167">
    <property type="entry name" value="FI17812P1-RELATED"/>
    <property type="match status" value="1"/>
</dbReference>
<keyword evidence="6" id="KW-0862">Zinc</keyword>
<dbReference type="PRINTS" id="PR00786">
    <property type="entry name" value="NEPRILYSIN"/>
</dbReference>
<evidence type="ECO:0000259" key="9">
    <source>
        <dbReference type="Pfam" id="PF05649"/>
    </source>
</evidence>
<feature type="domain" description="Peptidase M13 N-terminal" evidence="9">
    <location>
        <begin position="15"/>
        <end position="385"/>
    </location>
</feature>
<protein>
    <submittedName>
        <fullName evidence="10">Neutral endopeptidase</fullName>
    </submittedName>
</protein>
<dbReference type="InterPro" id="IPR042089">
    <property type="entry name" value="Peptidase_M13_dom_2"/>
</dbReference>
<dbReference type="Gene3D" id="3.40.390.10">
    <property type="entry name" value="Collagenase (Catalytic Domain)"/>
    <property type="match status" value="1"/>
</dbReference>
<dbReference type="InterPro" id="IPR008753">
    <property type="entry name" value="Peptidase_M13_N"/>
</dbReference>
<name>A0ABZ0Z336_9CAUD</name>
<feature type="domain" description="Peptidase M13 C-terminal" evidence="8">
    <location>
        <begin position="439"/>
        <end position="633"/>
    </location>
</feature>
<evidence type="ECO:0000256" key="7">
    <source>
        <dbReference type="ARBA" id="ARBA00023049"/>
    </source>
</evidence>
<evidence type="ECO:0000313" key="10">
    <source>
        <dbReference type="EMBL" id="WQJ53459.1"/>
    </source>
</evidence>
<dbReference type="InterPro" id="IPR024079">
    <property type="entry name" value="MetalloPept_cat_dom_sf"/>
</dbReference>
<reference evidence="10 11" key="1">
    <citation type="submission" date="2023-11" db="EMBL/GenBank/DDBJ databases">
        <authorList>
            <person name="Cook R."/>
            <person name="Crisci M."/>
            <person name="Pye H."/>
            <person name="Adriaenssens E."/>
            <person name="Santini J."/>
        </authorList>
    </citation>
    <scope>NUCLEOTIDE SEQUENCE [LARGE SCALE GENOMIC DNA]</scope>
    <source>
        <strain evidence="10">Lak_Megaphage_Sonny</strain>
    </source>
</reference>
<evidence type="ECO:0000256" key="2">
    <source>
        <dbReference type="ARBA" id="ARBA00007357"/>
    </source>
</evidence>
<accession>A0ABZ0Z336</accession>
<dbReference type="Pfam" id="PF01431">
    <property type="entry name" value="Peptidase_M13"/>
    <property type="match status" value="1"/>
</dbReference>
<dbReference type="PROSITE" id="PS51885">
    <property type="entry name" value="NEPRILYSIN"/>
    <property type="match status" value="1"/>
</dbReference>
<dbReference type="Proteomes" id="UP001358193">
    <property type="component" value="Segment"/>
</dbReference>
<keyword evidence="11" id="KW-1185">Reference proteome</keyword>
<dbReference type="Pfam" id="PF05649">
    <property type="entry name" value="Peptidase_M13_N"/>
    <property type="match status" value="1"/>
</dbReference>
<comment type="cofactor">
    <cofactor evidence="1">
        <name>Zn(2+)</name>
        <dbReference type="ChEBI" id="CHEBI:29105"/>
    </cofactor>
</comment>
<evidence type="ECO:0000256" key="3">
    <source>
        <dbReference type="ARBA" id="ARBA00022670"/>
    </source>
</evidence>
<sequence>MTDDIRKYTNPSINPGDDFFKFATEYWINYHKWNKVYPSWNTFTALTEKNNGRIEKIIKTEDSSEISKKITALYNISMNWKKRNIEGNVPLVNYLNKYIYSIDTKEKLFDFCAEHHSTLFFAPFIAADSKHPDMNIVHICQEGLSLGNKDYYILNDPEIEKIRKAFKKYAIRLFMYVGYSRKYANINANRLWEIESELAEYHYSEEDQRKPELTYHLEHAGSMSEPMEFDLPSFLNKYYGQPVEDFIICEKEAVYYGCHLMESLSLQDLKLVLEWNAINYSVNKLDDKIYKIGHEFNKAFDGKCRMPSRKRRSISLVNNIFSEAIGQMYVKKYFDEESKQDVINMVYNMTDSFKNILAGEKWMSDETKSRAIEKLKNIKVKIGYPDKIEDYSDCPIDETISFFENRLNINDYFFWKDVKKNFNNPVDKDEWHMDPQQVNAYYSQNNNEICFPAGILQYPFYSKKRSPEFNYGAIGVIIGHEMTHGFDNHGRMYNEKSELADWWKPEESDAFNNLSDNTLKHFESLEVLPGLKCNAGLALSENLADYGGLKIAYDACEKACKNIGWEWDRRFFISFAVCWAGVATEEYIRSLTLDNEHSINYIRVNGTLPLFDKWYKAFNITEKDKLYIAPEKRAKIW</sequence>
<evidence type="ECO:0000256" key="6">
    <source>
        <dbReference type="ARBA" id="ARBA00022833"/>
    </source>
</evidence>
<comment type="similarity">
    <text evidence="2">Belongs to the peptidase M13 family.</text>
</comment>
<evidence type="ECO:0000256" key="5">
    <source>
        <dbReference type="ARBA" id="ARBA00022801"/>
    </source>
</evidence>
<dbReference type="SUPFAM" id="SSF55486">
    <property type="entry name" value="Metalloproteases ('zincins'), catalytic domain"/>
    <property type="match status" value="1"/>
</dbReference>
<dbReference type="PANTHER" id="PTHR11733">
    <property type="entry name" value="ZINC METALLOPROTEASE FAMILY M13 NEPRILYSIN-RELATED"/>
    <property type="match status" value="1"/>
</dbReference>
<keyword evidence="3" id="KW-0645">Protease</keyword>
<dbReference type="CDD" id="cd08662">
    <property type="entry name" value="M13"/>
    <property type="match status" value="1"/>
</dbReference>
<dbReference type="EMBL" id="OR769223">
    <property type="protein sequence ID" value="WQJ53459.1"/>
    <property type="molecule type" value="Genomic_DNA"/>
</dbReference>
<dbReference type="Gene3D" id="1.10.1380.10">
    <property type="entry name" value="Neutral endopeptidase , domain2"/>
    <property type="match status" value="1"/>
</dbReference>
<keyword evidence="5" id="KW-0378">Hydrolase</keyword>
<dbReference type="InterPro" id="IPR018497">
    <property type="entry name" value="Peptidase_M13_C"/>
</dbReference>
<evidence type="ECO:0000256" key="1">
    <source>
        <dbReference type="ARBA" id="ARBA00001947"/>
    </source>
</evidence>
<keyword evidence="4" id="KW-0479">Metal-binding</keyword>
<evidence type="ECO:0000313" key="11">
    <source>
        <dbReference type="Proteomes" id="UP001358193"/>
    </source>
</evidence>